<evidence type="ECO:0000313" key="3">
    <source>
        <dbReference type="EMBL" id="NIZ41300.1"/>
    </source>
</evidence>
<keyword evidence="2" id="KW-0812">Transmembrane</keyword>
<name>A0A968G9Y8_9SPIO</name>
<feature type="transmembrane region" description="Helical" evidence="2">
    <location>
        <begin position="20"/>
        <end position="40"/>
    </location>
</feature>
<organism evidence="3 4">
    <name type="scientific">Entomospira entomophila</name>
    <dbReference type="NCBI Taxonomy" id="2719988"/>
    <lineage>
        <taxon>Bacteria</taxon>
        <taxon>Pseudomonadati</taxon>
        <taxon>Spirochaetota</taxon>
        <taxon>Spirochaetia</taxon>
        <taxon>Spirochaetales</taxon>
        <taxon>Spirochaetaceae</taxon>
        <taxon>Entomospira</taxon>
    </lineage>
</organism>
<evidence type="ECO:0000256" key="1">
    <source>
        <dbReference type="SAM" id="MobiDB-lite"/>
    </source>
</evidence>
<dbReference type="Proteomes" id="UP000711995">
    <property type="component" value="Unassembled WGS sequence"/>
</dbReference>
<proteinExistence type="predicted"/>
<feature type="region of interest" description="Disordered" evidence="1">
    <location>
        <begin position="58"/>
        <end position="92"/>
    </location>
</feature>
<gene>
    <name evidence="3" type="ORF">HCT14_07260</name>
</gene>
<accession>A0A968G9Y8</accession>
<keyword evidence="2" id="KW-1133">Transmembrane helix</keyword>
<sequence>MKNHLKIPHKHKTTHAEKLLNGLGLFFAVIFLMNLHPQIFSKVSAYLSKVNEARANEVRANQERANEARTNQDQSQQKEMMNSDTKSDSPIDRIDTSKYIVSSADEPTFIPRMMSDIYLIRDQNTVFQTDYAEITFHSISRQADPNQKGRSRIFIDITMKNRIIDDPKRTLQLGRHPVSMIAILGEKAETPHHEPESGTELGTRLYEGWSIRTTIVISVKDNLDGHYIQLYASSDMFHMKNEAAKSNFYRRSRSQPYIRFFVRNEDILTRSSLTKEPLPDAQQIVQTTEPITHIDPWKNRHIYHLTPDNRSFVIGNLEFFLLFVEKEENEWDDRYTVSTILYVTNLSSQDSMSQPINLPFFSNNLVTRDHQIGIRVMNEELETSLNIAPDESEGMPSLYFINNVEGYYLRIYPSHEWFPEMSQEEYAQNYPGFIDVYFEAEDFL</sequence>
<dbReference type="EMBL" id="JAATLJ010000002">
    <property type="protein sequence ID" value="NIZ41300.1"/>
    <property type="molecule type" value="Genomic_DNA"/>
</dbReference>
<evidence type="ECO:0000313" key="4">
    <source>
        <dbReference type="Proteomes" id="UP000711995"/>
    </source>
</evidence>
<protein>
    <submittedName>
        <fullName evidence="3">Uncharacterized protein</fullName>
    </submittedName>
</protein>
<evidence type="ECO:0000256" key="2">
    <source>
        <dbReference type="SAM" id="Phobius"/>
    </source>
</evidence>
<keyword evidence="2" id="KW-0472">Membrane</keyword>
<reference evidence="3 4" key="1">
    <citation type="submission" date="2020-03" db="EMBL/GenBank/DDBJ databases">
        <title>Spirochaetal bacteria isolated from arthropods constitute a novel genus Entomospira genus novum within the order Spirochaetales.</title>
        <authorList>
            <person name="Grana-Miraglia L."/>
            <person name="Sikutova S."/>
            <person name="Fingerle V."/>
            <person name="Sing A."/>
            <person name="Castillo-Ramirez S."/>
            <person name="Margos G."/>
            <person name="Rudolf I."/>
        </authorList>
    </citation>
    <scope>NUCLEOTIDE SEQUENCE [LARGE SCALE GENOMIC DNA]</scope>
    <source>
        <strain evidence="3 4">BR193</strain>
    </source>
</reference>
<dbReference type="RefSeq" id="WP_167700918.1">
    <property type="nucleotide sequence ID" value="NZ_CP118175.1"/>
</dbReference>
<feature type="compositionally biased region" description="Basic and acidic residues" evidence="1">
    <location>
        <begin position="58"/>
        <end position="67"/>
    </location>
</feature>
<comment type="caution">
    <text evidence="3">The sequence shown here is derived from an EMBL/GenBank/DDBJ whole genome shotgun (WGS) entry which is preliminary data.</text>
</comment>
<dbReference type="AlphaFoldDB" id="A0A968G9Y8"/>
<keyword evidence="4" id="KW-1185">Reference proteome</keyword>
<feature type="compositionally biased region" description="Polar residues" evidence="1">
    <location>
        <begin position="68"/>
        <end position="84"/>
    </location>
</feature>